<dbReference type="AlphaFoldDB" id="A0A448X0L8"/>
<accession>A0A448X0L8</accession>
<evidence type="ECO:0000313" key="1">
    <source>
        <dbReference type="EMBL" id="VEL24876.1"/>
    </source>
</evidence>
<name>A0A448X0L8_9PLAT</name>
<evidence type="ECO:0000313" key="2">
    <source>
        <dbReference type="Proteomes" id="UP000784294"/>
    </source>
</evidence>
<keyword evidence="2" id="KW-1185">Reference proteome</keyword>
<dbReference type="Proteomes" id="UP000784294">
    <property type="component" value="Unassembled WGS sequence"/>
</dbReference>
<comment type="caution">
    <text evidence="1">The sequence shown here is derived from an EMBL/GenBank/DDBJ whole genome shotgun (WGS) entry which is preliminary data.</text>
</comment>
<organism evidence="1 2">
    <name type="scientific">Protopolystoma xenopodis</name>
    <dbReference type="NCBI Taxonomy" id="117903"/>
    <lineage>
        <taxon>Eukaryota</taxon>
        <taxon>Metazoa</taxon>
        <taxon>Spiralia</taxon>
        <taxon>Lophotrochozoa</taxon>
        <taxon>Platyhelminthes</taxon>
        <taxon>Monogenea</taxon>
        <taxon>Polyopisthocotylea</taxon>
        <taxon>Polystomatidea</taxon>
        <taxon>Polystomatidae</taxon>
        <taxon>Protopolystoma</taxon>
    </lineage>
</organism>
<reference evidence="1" key="1">
    <citation type="submission" date="2018-11" db="EMBL/GenBank/DDBJ databases">
        <authorList>
            <consortium name="Pathogen Informatics"/>
        </authorList>
    </citation>
    <scope>NUCLEOTIDE SEQUENCE</scope>
</reference>
<dbReference type="EMBL" id="CAAALY010070251">
    <property type="protein sequence ID" value="VEL24876.1"/>
    <property type="molecule type" value="Genomic_DNA"/>
</dbReference>
<proteinExistence type="predicted"/>
<protein>
    <submittedName>
        <fullName evidence="1">Uncharacterized protein</fullName>
    </submittedName>
</protein>
<gene>
    <name evidence="1" type="ORF">PXEA_LOCUS18316</name>
</gene>
<sequence>MRSWFEVLAHKFRQTNSTDQNLTDRQYRLIWRVLANQIGAFCRFESGNRDNDAGDHGCHDNVEFIRTEVWTSLKHELESACRPSEWASGETKFNALFWLQVARQLAASGGQRGEFVKVVSSCLDPVTPVPVKVSAISAISGLPCGEQERVNCRQMIFSF</sequence>